<keyword evidence="2" id="KW-1185">Reference proteome</keyword>
<organism evidence="1 2">
    <name type="scientific">Chitinophaga rupis</name>
    <dbReference type="NCBI Taxonomy" id="573321"/>
    <lineage>
        <taxon>Bacteria</taxon>
        <taxon>Pseudomonadati</taxon>
        <taxon>Bacteroidota</taxon>
        <taxon>Chitinophagia</taxon>
        <taxon>Chitinophagales</taxon>
        <taxon>Chitinophagaceae</taxon>
        <taxon>Chitinophaga</taxon>
    </lineage>
</organism>
<dbReference type="STRING" id="573321.SAMN04488505_105329"/>
<dbReference type="PROSITE" id="PS51257">
    <property type="entry name" value="PROKAR_LIPOPROTEIN"/>
    <property type="match status" value="1"/>
</dbReference>
<protein>
    <submittedName>
        <fullName evidence="1">Uncharacterized protein</fullName>
    </submittedName>
</protein>
<name>A0A1H8A888_9BACT</name>
<evidence type="ECO:0000313" key="2">
    <source>
        <dbReference type="Proteomes" id="UP000198984"/>
    </source>
</evidence>
<dbReference type="AlphaFoldDB" id="A0A1H8A888"/>
<dbReference type="EMBL" id="FOBB01000005">
    <property type="protein sequence ID" value="SEM66009.1"/>
    <property type="molecule type" value="Genomic_DNA"/>
</dbReference>
<accession>A0A1H8A888</accession>
<dbReference type="OrthoDB" id="655858at2"/>
<proteinExistence type="predicted"/>
<dbReference type="RefSeq" id="WP_089916922.1">
    <property type="nucleotide sequence ID" value="NZ_FOBB01000005.1"/>
</dbReference>
<reference evidence="1 2" key="1">
    <citation type="submission" date="2016-10" db="EMBL/GenBank/DDBJ databases">
        <authorList>
            <person name="de Groot N.N."/>
        </authorList>
    </citation>
    <scope>NUCLEOTIDE SEQUENCE [LARGE SCALE GENOMIC DNA]</scope>
    <source>
        <strain evidence="1 2">DSM 21039</strain>
    </source>
</reference>
<dbReference type="Proteomes" id="UP000198984">
    <property type="component" value="Unassembled WGS sequence"/>
</dbReference>
<sequence>MKKFLPGIAAIAMLLMACGKDSKMPTSNYFSINGQSFSVTYGLLQNYRTDMGELWLSSIPLNDSVSGKVDLIYFEIDTLISGRTYTFYPEDSTGFDRTKYFSEAGYVYSGEIKRGEIDKSIGTVNLDIRSGKLTVNKQGDEYLFDYSLQFGNEQMVNGNYRGKITVTE</sequence>
<evidence type="ECO:0000313" key="1">
    <source>
        <dbReference type="EMBL" id="SEM66009.1"/>
    </source>
</evidence>
<gene>
    <name evidence="1" type="ORF">SAMN04488505_105329</name>
</gene>